<feature type="transmembrane region" description="Helical" evidence="6">
    <location>
        <begin position="214"/>
        <end position="235"/>
    </location>
</feature>
<dbReference type="NCBIfam" id="TIGR00765">
    <property type="entry name" value="yihY_not_rbn"/>
    <property type="match status" value="1"/>
</dbReference>
<gene>
    <name evidence="7" type="ORF">ABID49_002197</name>
</gene>
<keyword evidence="5 6" id="KW-0472">Membrane</keyword>
<proteinExistence type="predicted"/>
<comment type="caution">
    <text evidence="7">The sequence shown here is derived from an EMBL/GenBank/DDBJ whole genome shotgun (WGS) entry which is preliminary data.</text>
</comment>
<keyword evidence="3 6" id="KW-0812">Transmembrane</keyword>
<dbReference type="Proteomes" id="UP001549099">
    <property type="component" value="Unassembled WGS sequence"/>
</dbReference>
<feature type="transmembrane region" description="Helical" evidence="6">
    <location>
        <begin position="247"/>
        <end position="268"/>
    </location>
</feature>
<evidence type="ECO:0000313" key="7">
    <source>
        <dbReference type="EMBL" id="MET3576281.1"/>
    </source>
</evidence>
<evidence type="ECO:0000256" key="2">
    <source>
        <dbReference type="ARBA" id="ARBA00022475"/>
    </source>
</evidence>
<comment type="subcellular location">
    <subcellularLocation>
        <location evidence="1">Cell membrane</location>
        <topology evidence="1">Multi-pass membrane protein</topology>
    </subcellularLocation>
</comment>
<reference evidence="7 8" key="1">
    <citation type="submission" date="2024-06" db="EMBL/GenBank/DDBJ databases">
        <title>Genomic Encyclopedia of Type Strains, Phase IV (KMG-IV): sequencing the most valuable type-strain genomes for metagenomic binning, comparative biology and taxonomic classification.</title>
        <authorList>
            <person name="Goeker M."/>
        </authorList>
    </citation>
    <scope>NUCLEOTIDE SEQUENCE [LARGE SCALE GENOMIC DNA]</scope>
    <source>
        <strain evidence="7 8">DSM 26128</strain>
    </source>
</reference>
<protein>
    <submittedName>
        <fullName evidence="7">Membrane protein</fullName>
    </submittedName>
</protein>
<accession>A0ABV2GDD3</accession>
<organism evidence="7 8">
    <name type="scientific">Bhargavaea ullalensis</name>
    <dbReference type="NCBI Taxonomy" id="1265685"/>
    <lineage>
        <taxon>Bacteria</taxon>
        <taxon>Bacillati</taxon>
        <taxon>Bacillota</taxon>
        <taxon>Bacilli</taxon>
        <taxon>Bacillales</taxon>
        <taxon>Caryophanaceae</taxon>
        <taxon>Bhargavaea</taxon>
    </lineage>
</organism>
<feature type="transmembrane region" description="Helical" evidence="6">
    <location>
        <begin position="128"/>
        <end position="147"/>
    </location>
</feature>
<evidence type="ECO:0000256" key="5">
    <source>
        <dbReference type="ARBA" id="ARBA00023136"/>
    </source>
</evidence>
<dbReference type="PANTHER" id="PTHR30213">
    <property type="entry name" value="INNER MEMBRANE PROTEIN YHJD"/>
    <property type="match status" value="1"/>
</dbReference>
<dbReference type="RefSeq" id="WP_354198195.1">
    <property type="nucleotide sequence ID" value="NZ_JBEPLW010000019.1"/>
</dbReference>
<keyword evidence="8" id="KW-1185">Reference proteome</keyword>
<dbReference type="Pfam" id="PF03631">
    <property type="entry name" value="Virul_fac_BrkB"/>
    <property type="match status" value="1"/>
</dbReference>
<evidence type="ECO:0000256" key="6">
    <source>
        <dbReference type="SAM" id="Phobius"/>
    </source>
</evidence>
<evidence type="ECO:0000256" key="1">
    <source>
        <dbReference type="ARBA" id="ARBA00004651"/>
    </source>
</evidence>
<evidence type="ECO:0000313" key="8">
    <source>
        <dbReference type="Proteomes" id="UP001549099"/>
    </source>
</evidence>
<dbReference type="PIRSF" id="PIRSF035875">
    <property type="entry name" value="RNase_BN"/>
    <property type="match status" value="1"/>
</dbReference>
<feature type="transmembrane region" description="Helical" evidence="6">
    <location>
        <begin position="68"/>
        <end position="90"/>
    </location>
</feature>
<keyword evidence="4 6" id="KW-1133">Transmembrane helix</keyword>
<dbReference type="EMBL" id="JBEPLW010000019">
    <property type="protein sequence ID" value="MET3576281.1"/>
    <property type="molecule type" value="Genomic_DNA"/>
</dbReference>
<name>A0ABV2GDD3_9BACL</name>
<feature type="transmembrane region" description="Helical" evidence="6">
    <location>
        <begin position="168"/>
        <end position="194"/>
    </location>
</feature>
<dbReference type="InterPro" id="IPR017039">
    <property type="entry name" value="Virul_fac_BrkB"/>
</dbReference>
<feature type="transmembrane region" description="Helical" evidence="6">
    <location>
        <begin position="280"/>
        <end position="307"/>
    </location>
</feature>
<dbReference type="PANTHER" id="PTHR30213:SF0">
    <property type="entry name" value="UPF0761 MEMBRANE PROTEIN YIHY"/>
    <property type="match status" value="1"/>
</dbReference>
<keyword evidence="2" id="KW-1003">Cell membrane</keyword>
<evidence type="ECO:0000256" key="3">
    <source>
        <dbReference type="ARBA" id="ARBA00022692"/>
    </source>
</evidence>
<evidence type="ECO:0000256" key="4">
    <source>
        <dbReference type="ARBA" id="ARBA00022989"/>
    </source>
</evidence>
<sequence length="325" mass="35889">MATDRKARKHGRDANDGDEGLKDKVKGFVDDVSDGDLVRFDVTTGQGFFKELLTRIKMVDVTGLGSQLAYFFLLSLFPLLIFLLTLLPYLNIDQSAVFGVLKEYAPENVYSIIDNTVGEILDTRRGGLLSFGIIGTIWSASGGMNRLSKALNQSYFTKEKRSYLVTRGLSIVFTLALIAVVAVALALPVFGQQIGQTIFSYFGLEEGFLTLWNSIRWVIPPVLIFTVFTLIYWLVPDAKVKFRDAIPGGIFSTVGWILTTLGFSFYVGNFGNYSSTYGSIGGIIVLMIWMYLSAMILIIGGQINAVMQERREEKKAKEKSGAVGA</sequence>